<evidence type="ECO:0000256" key="20">
    <source>
        <dbReference type="ARBA" id="ARBA00064494"/>
    </source>
</evidence>
<dbReference type="SUPFAM" id="SSF53335">
    <property type="entry name" value="S-adenosyl-L-methionine-dependent methyltransferases"/>
    <property type="match status" value="1"/>
</dbReference>
<comment type="catalytic activity">
    <reaction evidence="17">
        <text>a 5'-end (N(7)-methyl 5'-triphosphoguanosine)-ribonucleoside in snRNA + S-adenosyl-L-methionine = a 5'-end (N(2),N(7)-dimethyl 5'-triphosphoguanosine)-ribonucleoside in snRNA + S-adenosyl-L-homocysteine + H(+)</text>
        <dbReference type="Rhea" id="RHEA:78471"/>
        <dbReference type="Rhea" id="RHEA-COMP:19085"/>
        <dbReference type="Rhea" id="RHEA-COMP:19087"/>
        <dbReference type="ChEBI" id="CHEBI:15378"/>
        <dbReference type="ChEBI" id="CHEBI:57856"/>
        <dbReference type="ChEBI" id="CHEBI:59789"/>
        <dbReference type="ChEBI" id="CHEBI:156461"/>
        <dbReference type="ChEBI" id="CHEBI:172880"/>
    </reaction>
    <physiologicalReaction direction="left-to-right" evidence="17">
        <dbReference type="Rhea" id="RHEA:78472"/>
    </physiologicalReaction>
</comment>
<keyword evidence="12" id="KW-0539">Nucleus</keyword>
<dbReference type="Gene3D" id="3.40.50.150">
    <property type="entry name" value="Vaccinia Virus protein VP39"/>
    <property type="match status" value="1"/>
</dbReference>
<comment type="catalytic activity">
    <reaction evidence="15">
        <text>a 5'-end (N(7)-methyl 5'-triphosphoguanosine)-ribonucleoside in snoRNA + S-adenosyl-L-methionine = a 5'-end (N(2),N(7)-dimethyl 5'-triphosphoguanosine)-ribonucleoside in snoRNA + S-adenosyl-L-homocysteine + H(+)</text>
        <dbReference type="Rhea" id="RHEA:78475"/>
        <dbReference type="Rhea" id="RHEA-COMP:19086"/>
        <dbReference type="Rhea" id="RHEA-COMP:19088"/>
        <dbReference type="ChEBI" id="CHEBI:15378"/>
        <dbReference type="ChEBI" id="CHEBI:57856"/>
        <dbReference type="ChEBI" id="CHEBI:59789"/>
        <dbReference type="ChEBI" id="CHEBI:156461"/>
        <dbReference type="ChEBI" id="CHEBI:172880"/>
    </reaction>
    <physiologicalReaction direction="left-to-right" evidence="15">
        <dbReference type="Rhea" id="RHEA:78476"/>
    </physiologicalReaction>
</comment>
<feature type="compositionally biased region" description="Basic and acidic residues" evidence="23">
    <location>
        <begin position="283"/>
        <end position="292"/>
    </location>
</feature>
<dbReference type="FunFam" id="3.40.50.150:FF:000066">
    <property type="entry name" value="Trimethylguanosine synthase 1"/>
    <property type="match status" value="1"/>
</dbReference>
<evidence type="ECO:0000256" key="17">
    <source>
        <dbReference type="ARBA" id="ARBA00049075"/>
    </source>
</evidence>
<dbReference type="PROSITE" id="PS01159">
    <property type="entry name" value="WW_DOMAIN_1"/>
    <property type="match status" value="2"/>
</dbReference>
<evidence type="ECO:0000256" key="22">
    <source>
        <dbReference type="ARBA" id="ARBA00081504"/>
    </source>
</evidence>
<comment type="subcellular location">
    <subcellularLocation>
        <location evidence="2">Cytoplasm</location>
    </subcellularLocation>
    <subcellularLocation>
        <location evidence="1">Nucleus</location>
        <location evidence="1">Cajal body</location>
    </subcellularLocation>
    <subcellularLocation>
        <location evidence="3">Nucleus</location>
        <location evidence="3">Nucleolus</location>
    </subcellularLocation>
</comment>
<evidence type="ECO:0000256" key="15">
    <source>
        <dbReference type="ARBA" id="ARBA00048740"/>
    </source>
</evidence>
<dbReference type="OrthoDB" id="194443at2759"/>
<feature type="non-terminal residue" evidence="25">
    <location>
        <position position="1"/>
    </location>
</feature>
<gene>
    <name evidence="25" type="ORF">GOP47_0019117</name>
</gene>
<organism evidence="25 26">
    <name type="scientific">Adiantum capillus-veneris</name>
    <name type="common">Maidenhair fern</name>
    <dbReference type="NCBI Taxonomy" id="13818"/>
    <lineage>
        <taxon>Eukaryota</taxon>
        <taxon>Viridiplantae</taxon>
        <taxon>Streptophyta</taxon>
        <taxon>Embryophyta</taxon>
        <taxon>Tracheophyta</taxon>
        <taxon>Polypodiopsida</taxon>
        <taxon>Polypodiidae</taxon>
        <taxon>Polypodiales</taxon>
        <taxon>Pteridineae</taxon>
        <taxon>Pteridaceae</taxon>
        <taxon>Vittarioideae</taxon>
        <taxon>Adiantum</taxon>
    </lineage>
</organism>
<dbReference type="Proteomes" id="UP000886520">
    <property type="component" value="Chromosome 18"/>
</dbReference>
<keyword evidence="11" id="KW-0804">Transcription</keyword>
<keyword evidence="7" id="KW-0489">Methyltransferase</keyword>
<dbReference type="AlphaFoldDB" id="A0A9D4UEG8"/>
<feature type="domain" description="WW" evidence="24">
    <location>
        <begin position="352"/>
        <end position="386"/>
    </location>
</feature>
<dbReference type="PANTHER" id="PTHR14741">
    <property type="entry name" value="S-ADENOSYLMETHIONINE-DEPENDENT METHYLTRANSFERASE RELATED"/>
    <property type="match status" value="1"/>
</dbReference>
<evidence type="ECO:0000256" key="8">
    <source>
        <dbReference type="ARBA" id="ARBA00022679"/>
    </source>
</evidence>
<comment type="catalytic activity">
    <reaction evidence="14">
        <text>a 5'-end (N(2),N(7)-dimethyl 5'-triphosphoguanosine)-ribonucleoside in snoRNA + S-adenosyl-L-methionine = a 5'-end (N(2),N(2),N(7)-trimethyl 5'-triphosphoguanosine)-ribonucleoside in snoRNA + S-adenosyl-L-homocysteine + H(+)</text>
        <dbReference type="Rhea" id="RHEA:78507"/>
        <dbReference type="Rhea" id="RHEA-COMP:19088"/>
        <dbReference type="Rhea" id="RHEA-COMP:19090"/>
        <dbReference type="ChEBI" id="CHEBI:15378"/>
        <dbReference type="ChEBI" id="CHEBI:57856"/>
        <dbReference type="ChEBI" id="CHEBI:59789"/>
        <dbReference type="ChEBI" id="CHEBI:167623"/>
        <dbReference type="ChEBI" id="CHEBI:172880"/>
    </reaction>
    <physiologicalReaction direction="left-to-right" evidence="14">
        <dbReference type="Rhea" id="RHEA:78508"/>
    </physiologicalReaction>
</comment>
<name>A0A9D4UEG8_ADICA</name>
<keyword evidence="10" id="KW-0805">Transcription regulation</keyword>
<comment type="function">
    <text evidence="19">Catalyzes the 2 serial methylation steps for the conversion of the 7-monomethylguanosine (m(7)G) caps of snRNAs and snoRNAs to a 2,2,7-trimethylguanosine (m(2,2,7)G) cap structure. The enzyme is specific for guanine, and N7 methylation must precede N2 methylation. Hypermethylation of the m7G cap of U snRNAs leads to their concentration in nuclear foci, their colocalization with coilin and the formation of canonical Cajal bodies (CBs). Plays a role in transcriptional regulation.</text>
</comment>
<evidence type="ECO:0000256" key="14">
    <source>
        <dbReference type="ARBA" id="ARBA00047418"/>
    </source>
</evidence>
<evidence type="ECO:0000256" key="16">
    <source>
        <dbReference type="ARBA" id="ARBA00048763"/>
    </source>
</evidence>
<evidence type="ECO:0000259" key="24">
    <source>
        <dbReference type="PROSITE" id="PS50020"/>
    </source>
</evidence>
<evidence type="ECO:0000256" key="6">
    <source>
        <dbReference type="ARBA" id="ARBA00022553"/>
    </source>
</evidence>
<dbReference type="EMBL" id="JABFUD020000018">
    <property type="protein sequence ID" value="KAI5066493.1"/>
    <property type="molecule type" value="Genomic_DNA"/>
</dbReference>
<evidence type="ECO:0000256" key="2">
    <source>
        <dbReference type="ARBA" id="ARBA00004496"/>
    </source>
</evidence>
<proteinExistence type="inferred from homology"/>
<keyword evidence="8" id="KW-0808">Transferase</keyword>
<evidence type="ECO:0000313" key="25">
    <source>
        <dbReference type="EMBL" id="KAI5066493.1"/>
    </source>
</evidence>
<evidence type="ECO:0000256" key="18">
    <source>
        <dbReference type="ARBA" id="ARBA00049790"/>
    </source>
</evidence>
<comment type="subunit">
    <text evidence="20">May form homooligomers. Interacts with CREBBP/CBP, EED/WAIT1, EP300/P300, NCOA6/PRIP, PPARBP/PBP and SMN.</text>
</comment>
<evidence type="ECO:0000256" key="12">
    <source>
        <dbReference type="ARBA" id="ARBA00023242"/>
    </source>
</evidence>
<dbReference type="PANTHER" id="PTHR14741:SF32">
    <property type="entry name" value="TRIMETHYLGUANOSINE SYNTHASE"/>
    <property type="match status" value="1"/>
</dbReference>
<evidence type="ECO:0000256" key="4">
    <source>
        <dbReference type="ARBA" id="ARBA00018517"/>
    </source>
</evidence>
<evidence type="ECO:0000313" key="26">
    <source>
        <dbReference type="Proteomes" id="UP000886520"/>
    </source>
</evidence>
<dbReference type="InterPro" id="IPR029063">
    <property type="entry name" value="SAM-dependent_MTases_sf"/>
</dbReference>
<evidence type="ECO:0000256" key="19">
    <source>
        <dbReference type="ARBA" id="ARBA00057179"/>
    </source>
</evidence>
<dbReference type="Pfam" id="PF09445">
    <property type="entry name" value="Methyltransf_15"/>
    <property type="match status" value="1"/>
</dbReference>
<comment type="catalytic activity">
    <reaction evidence="16">
        <text>a 5'-end (N(2),N(7)-dimethyl 5'-triphosphoguanosine)-ribonucleoside in snRNA + S-adenosyl-L-methionine = a 5'-end (N(2),N(2),N(7)-trimethyl 5'-triphosphoguanosine)-ribonucleoside in snRNA + S-adenosyl-L-homocysteine + H(+)</text>
        <dbReference type="Rhea" id="RHEA:78479"/>
        <dbReference type="Rhea" id="RHEA-COMP:19087"/>
        <dbReference type="Rhea" id="RHEA-COMP:19089"/>
        <dbReference type="ChEBI" id="CHEBI:15378"/>
        <dbReference type="ChEBI" id="CHEBI:57856"/>
        <dbReference type="ChEBI" id="CHEBI:59789"/>
        <dbReference type="ChEBI" id="CHEBI:167623"/>
        <dbReference type="ChEBI" id="CHEBI:172880"/>
    </reaction>
    <physiologicalReaction direction="left-to-right" evidence="16">
        <dbReference type="Rhea" id="RHEA:78480"/>
    </physiologicalReaction>
</comment>
<evidence type="ECO:0000256" key="11">
    <source>
        <dbReference type="ARBA" id="ARBA00023163"/>
    </source>
</evidence>
<feature type="region of interest" description="Disordered" evidence="23">
    <location>
        <begin position="279"/>
        <end position="312"/>
    </location>
</feature>
<keyword evidence="9" id="KW-0949">S-adenosyl-L-methionine</keyword>
<dbReference type="GO" id="GO:0015030">
    <property type="term" value="C:Cajal body"/>
    <property type="evidence" value="ECO:0007669"/>
    <property type="project" value="UniProtKB-SubCell"/>
</dbReference>
<dbReference type="CDD" id="cd02440">
    <property type="entry name" value="AdoMet_MTases"/>
    <property type="match status" value="1"/>
</dbReference>
<dbReference type="Gene3D" id="2.20.70.10">
    <property type="match status" value="2"/>
</dbReference>
<dbReference type="SUPFAM" id="SSF51045">
    <property type="entry name" value="WW domain"/>
    <property type="match status" value="2"/>
</dbReference>
<evidence type="ECO:0000256" key="7">
    <source>
        <dbReference type="ARBA" id="ARBA00022603"/>
    </source>
</evidence>
<dbReference type="PROSITE" id="PS50020">
    <property type="entry name" value="WW_DOMAIN_2"/>
    <property type="match status" value="2"/>
</dbReference>
<evidence type="ECO:0000256" key="1">
    <source>
        <dbReference type="ARBA" id="ARBA00004408"/>
    </source>
</evidence>
<evidence type="ECO:0000256" key="23">
    <source>
        <dbReference type="SAM" id="MobiDB-lite"/>
    </source>
</evidence>
<dbReference type="CDD" id="cd00201">
    <property type="entry name" value="WW"/>
    <property type="match status" value="2"/>
</dbReference>
<evidence type="ECO:0000256" key="5">
    <source>
        <dbReference type="ARBA" id="ARBA00022490"/>
    </source>
</evidence>
<dbReference type="InterPro" id="IPR036020">
    <property type="entry name" value="WW_dom_sf"/>
</dbReference>
<dbReference type="GO" id="GO:0071164">
    <property type="term" value="F:RNA cap trimethylguanosine synthase activity"/>
    <property type="evidence" value="ECO:0007669"/>
    <property type="project" value="TreeGrafter"/>
</dbReference>
<protein>
    <recommendedName>
        <fullName evidence="4">Trimethylguanosine synthase</fullName>
    </recommendedName>
    <alternativeName>
        <fullName evidence="18">Cap-specific guanine-N(2) methyltransferase</fullName>
    </alternativeName>
    <alternativeName>
        <fullName evidence="21">Nuclear receptor coactivator 6-interacting protein</fullName>
    </alternativeName>
    <alternativeName>
        <fullName evidence="22">PRIP-interacting protein with methyltransferase motif</fullName>
    </alternativeName>
</protein>
<dbReference type="Pfam" id="PF00397">
    <property type="entry name" value="WW"/>
    <property type="match status" value="2"/>
</dbReference>
<accession>A0A9D4UEG8</accession>
<dbReference type="InterPro" id="IPR001202">
    <property type="entry name" value="WW_dom"/>
</dbReference>
<comment type="caution">
    <text evidence="25">The sequence shown here is derived from an EMBL/GenBank/DDBJ whole genome shotgun (WGS) entry which is preliminary data.</text>
</comment>
<evidence type="ECO:0000256" key="9">
    <source>
        <dbReference type="ARBA" id="ARBA00022691"/>
    </source>
</evidence>
<feature type="region of interest" description="Disordered" evidence="23">
    <location>
        <begin position="85"/>
        <end position="113"/>
    </location>
</feature>
<dbReference type="GO" id="GO:0005730">
    <property type="term" value="C:nucleolus"/>
    <property type="evidence" value="ECO:0007669"/>
    <property type="project" value="UniProtKB-SubCell"/>
</dbReference>
<evidence type="ECO:0000256" key="10">
    <source>
        <dbReference type="ARBA" id="ARBA00023015"/>
    </source>
</evidence>
<evidence type="ECO:0000256" key="21">
    <source>
        <dbReference type="ARBA" id="ARBA00079339"/>
    </source>
</evidence>
<keyword evidence="6" id="KW-0597">Phosphoprotein</keyword>
<feature type="compositionally biased region" description="Basic residues" evidence="23">
    <location>
        <begin position="97"/>
        <end position="108"/>
    </location>
</feature>
<comment type="similarity">
    <text evidence="13">Belongs to the methyltransferase superfamily. Trimethylguanosine synthase family.</text>
</comment>
<keyword evidence="26" id="KW-1185">Reference proteome</keyword>
<dbReference type="SMART" id="SM00456">
    <property type="entry name" value="WW"/>
    <property type="match status" value="2"/>
</dbReference>
<keyword evidence="5" id="KW-0963">Cytoplasm</keyword>
<feature type="domain" description="WW" evidence="24">
    <location>
        <begin position="543"/>
        <end position="571"/>
    </location>
</feature>
<sequence>RQPSYQSATVCLQLVYKCISRPPFSIDRKMEGERSSFRVVDVHLSDSTSTLTKNTLLWAAKEDKDEEGAAGEVLEESSLQMSKLGLPTSFSSAPRRSSSHKTRRHKLSRSHDQVTPSLVCDTVSSSAHSFQVIKEGSFEEVPVRVCSDEANHSVYADTLASLPLYTDDVTNDGEASLLSFPVCSWPMRMFELTGNFIREVGALLFNIESTSRKSAKMRNIVMAEAMATNDDFVSNDWAGLLRKDGSTVSNGEASDEGYGEGATMPDIVMAEVMTANDNNASCDHTDLGRKDGSTASFGDEGSVPSKGANTPELESVAVADSASNEGLDVRVDNLPVKVAEQESHAEGHQLSDPEGSIWSACWDDYYGTYYFFNSETQESTWEPPKGFETYGQASFVQGTDKDQIIRDLSTDLEAEEKEMSTVDDSKPHGLQQGASCAELVSRISNGNGTAEEVAKDGGVLMVSNNVALLVDDDLNSGIIMEGEIVLADGSCLHLEEANTTANSACCPQIAMKIDNVHLKVLEPLMQDTVSKDSVTPGLENCHWSVCWDNDYGRYYFYNTETLQSTWDPPEGFEAYAHNARNKLSSGPEVFFSEKNKAGTTLEDSSNAGTFQQAVEIVSNNSKDRESSESKENTKAVVALEFPRSPCDDVSSGGIAHVEIADCKIAVLKKRTKKAAQYYIRLANQHVDAAASSPTISKYWFQRFRLFSKYDLGVKLDEEGWFSVTPEAIAKHQAARCKGGTIIDAFAGVGGNAIQFALAGHQVVAVENDPKRIEYAHHNAKIYGVADRIDFVLGDFFTVSSSMRGDVVFLSPPWGGPDYLDAAVYDILTMLQPKDGATLLNASHAIAPNIMIFLPRNVDMDQLAEISKTLWSPCFCEVERNFLNGKLKAITAYYGQFKSTEQ</sequence>
<evidence type="ECO:0000256" key="3">
    <source>
        <dbReference type="ARBA" id="ARBA00004604"/>
    </source>
</evidence>
<evidence type="ECO:0000256" key="13">
    <source>
        <dbReference type="ARBA" id="ARBA00025783"/>
    </source>
</evidence>
<dbReference type="InterPro" id="IPR019012">
    <property type="entry name" value="RNA_cap_Gua-N2-MeTrfase"/>
</dbReference>
<reference evidence="25" key="1">
    <citation type="submission" date="2021-01" db="EMBL/GenBank/DDBJ databases">
        <title>Adiantum capillus-veneris genome.</title>
        <authorList>
            <person name="Fang Y."/>
            <person name="Liao Q."/>
        </authorList>
    </citation>
    <scope>NUCLEOTIDE SEQUENCE</scope>
    <source>
        <strain evidence="25">H3</strain>
        <tissue evidence="25">Leaf</tissue>
    </source>
</reference>
<dbReference type="GO" id="GO:0005737">
    <property type="term" value="C:cytoplasm"/>
    <property type="evidence" value="ECO:0007669"/>
    <property type="project" value="UniProtKB-SubCell"/>
</dbReference>